<dbReference type="Pfam" id="PF00106">
    <property type="entry name" value="adh_short"/>
    <property type="match status" value="1"/>
</dbReference>
<sequence length="209" mass="22558">MSGIIVFLMISIGRGIAVQLAKCGAKVLALDVTKESLDKLKAEMPEIDIINVDLCDWTATKEAIKKAYPIDLLVNSAGVGSIVTLMEVTEEKYNVIFNVNVKALINVTRTVIENLLDRKSPGAIVNISSQAAIAALPNHTLYSASKAAVDAFTRAVAMDFGRNGIRINSVNPTVVMTDLGRRFWSDPVLAEPMLAKIPLNSVAPTCFRT</sequence>
<dbReference type="GO" id="GO:0005997">
    <property type="term" value="P:xylulose metabolic process"/>
    <property type="evidence" value="ECO:0007669"/>
    <property type="project" value="TreeGrafter"/>
</dbReference>
<dbReference type="InterPro" id="IPR051737">
    <property type="entry name" value="L-xylulose/Carbonyl_redctase"/>
</dbReference>
<evidence type="ECO:0000256" key="2">
    <source>
        <dbReference type="ARBA" id="ARBA00011881"/>
    </source>
</evidence>
<dbReference type="PANTHER" id="PTHR44252:SF3">
    <property type="entry name" value="D-ERYTHRULOSE REDUCTASE-RELATED"/>
    <property type="match status" value="1"/>
</dbReference>
<reference evidence="7" key="1">
    <citation type="journal article" date="2023" name="Insect Mol. Biol.">
        <title>Genome sequencing provides insights into the evolution of gene families encoding plant cell wall-degrading enzymes in longhorned beetles.</title>
        <authorList>
            <person name="Shin N.R."/>
            <person name="Okamura Y."/>
            <person name="Kirsch R."/>
            <person name="Pauchet Y."/>
        </authorList>
    </citation>
    <scope>NUCLEOTIDE SEQUENCE</scope>
    <source>
        <strain evidence="7">AMC_N1</strain>
    </source>
</reference>
<dbReference type="PROSITE" id="PS00061">
    <property type="entry name" value="ADH_SHORT"/>
    <property type="match status" value="1"/>
</dbReference>
<dbReference type="GO" id="GO:0050038">
    <property type="term" value="F:L-xylulose reductase (NADPH) activity"/>
    <property type="evidence" value="ECO:0007669"/>
    <property type="project" value="TreeGrafter"/>
</dbReference>
<dbReference type="InterPro" id="IPR002347">
    <property type="entry name" value="SDR_fam"/>
</dbReference>
<dbReference type="Gene3D" id="3.40.50.720">
    <property type="entry name" value="NAD(P)-binding Rossmann-like Domain"/>
    <property type="match status" value="1"/>
</dbReference>
<dbReference type="Proteomes" id="UP001162162">
    <property type="component" value="Unassembled WGS sequence"/>
</dbReference>
<dbReference type="EMBL" id="JAPWTK010000136">
    <property type="protein sequence ID" value="KAJ8948439.1"/>
    <property type="molecule type" value="Genomic_DNA"/>
</dbReference>
<dbReference type="GO" id="GO:0006006">
    <property type="term" value="P:glucose metabolic process"/>
    <property type="evidence" value="ECO:0007669"/>
    <property type="project" value="TreeGrafter"/>
</dbReference>
<evidence type="ECO:0008006" key="9">
    <source>
        <dbReference type="Google" id="ProtNLM"/>
    </source>
</evidence>
<name>A0AAV8YB99_9CUCU</name>
<dbReference type="GO" id="GO:0004090">
    <property type="term" value="F:carbonyl reductase (NADPH) activity"/>
    <property type="evidence" value="ECO:0007669"/>
    <property type="project" value="TreeGrafter"/>
</dbReference>
<protein>
    <recommendedName>
        <fullName evidence="9">L-xylulose reductase</fullName>
    </recommendedName>
</protein>
<evidence type="ECO:0000256" key="3">
    <source>
        <dbReference type="ARBA" id="ARBA00022857"/>
    </source>
</evidence>
<dbReference type="InterPro" id="IPR020904">
    <property type="entry name" value="Sc_DH/Rdtase_CS"/>
</dbReference>
<comment type="similarity">
    <text evidence="1 5">Belongs to the short-chain dehydrogenases/reductases (SDR) family.</text>
</comment>
<keyword evidence="4" id="KW-0560">Oxidoreductase</keyword>
<evidence type="ECO:0000256" key="5">
    <source>
        <dbReference type="RuleBase" id="RU000363"/>
    </source>
</evidence>
<keyword evidence="8" id="KW-1185">Reference proteome</keyword>
<gene>
    <name evidence="7" type="ORF">NQ318_007962</name>
</gene>
<comment type="subunit">
    <text evidence="2">Homotetramer.</text>
</comment>
<dbReference type="InterPro" id="IPR036291">
    <property type="entry name" value="NAD(P)-bd_dom_sf"/>
</dbReference>
<organism evidence="7 8">
    <name type="scientific">Aromia moschata</name>
    <dbReference type="NCBI Taxonomy" id="1265417"/>
    <lineage>
        <taxon>Eukaryota</taxon>
        <taxon>Metazoa</taxon>
        <taxon>Ecdysozoa</taxon>
        <taxon>Arthropoda</taxon>
        <taxon>Hexapoda</taxon>
        <taxon>Insecta</taxon>
        <taxon>Pterygota</taxon>
        <taxon>Neoptera</taxon>
        <taxon>Endopterygota</taxon>
        <taxon>Coleoptera</taxon>
        <taxon>Polyphaga</taxon>
        <taxon>Cucujiformia</taxon>
        <taxon>Chrysomeloidea</taxon>
        <taxon>Cerambycidae</taxon>
        <taxon>Cerambycinae</taxon>
        <taxon>Callichromatini</taxon>
        <taxon>Aromia</taxon>
    </lineage>
</organism>
<feature type="signal peptide" evidence="6">
    <location>
        <begin position="1"/>
        <end position="17"/>
    </location>
</feature>
<keyword evidence="3" id="KW-0521">NADP</keyword>
<evidence type="ECO:0000256" key="1">
    <source>
        <dbReference type="ARBA" id="ARBA00006484"/>
    </source>
</evidence>
<evidence type="ECO:0000256" key="6">
    <source>
        <dbReference type="SAM" id="SignalP"/>
    </source>
</evidence>
<feature type="chain" id="PRO_5043317097" description="L-xylulose reductase" evidence="6">
    <location>
        <begin position="18"/>
        <end position="209"/>
    </location>
</feature>
<keyword evidence="6" id="KW-0732">Signal</keyword>
<evidence type="ECO:0000256" key="4">
    <source>
        <dbReference type="ARBA" id="ARBA00023002"/>
    </source>
</evidence>
<evidence type="ECO:0000313" key="8">
    <source>
        <dbReference type="Proteomes" id="UP001162162"/>
    </source>
</evidence>
<proteinExistence type="inferred from homology"/>
<dbReference type="PRINTS" id="PR00080">
    <property type="entry name" value="SDRFAMILY"/>
</dbReference>
<comment type="caution">
    <text evidence="7">The sequence shown here is derived from an EMBL/GenBank/DDBJ whole genome shotgun (WGS) entry which is preliminary data.</text>
</comment>
<dbReference type="SUPFAM" id="SSF51735">
    <property type="entry name" value="NAD(P)-binding Rossmann-fold domains"/>
    <property type="match status" value="1"/>
</dbReference>
<accession>A0AAV8YB99</accession>
<dbReference type="AlphaFoldDB" id="A0AAV8YB99"/>
<dbReference type="PRINTS" id="PR00081">
    <property type="entry name" value="GDHRDH"/>
</dbReference>
<evidence type="ECO:0000313" key="7">
    <source>
        <dbReference type="EMBL" id="KAJ8948439.1"/>
    </source>
</evidence>
<dbReference type="PANTHER" id="PTHR44252">
    <property type="entry name" value="D-ERYTHRULOSE REDUCTASE"/>
    <property type="match status" value="1"/>
</dbReference>